<organism evidence="4">
    <name type="scientific">uncultured Arthrobacter sp</name>
    <dbReference type="NCBI Taxonomy" id="114050"/>
    <lineage>
        <taxon>Bacteria</taxon>
        <taxon>Bacillati</taxon>
        <taxon>Actinomycetota</taxon>
        <taxon>Actinomycetes</taxon>
        <taxon>Micrococcales</taxon>
        <taxon>Micrococcaceae</taxon>
        <taxon>Arthrobacter</taxon>
        <taxon>environmental samples</taxon>
    </lineage>
</organism>
<dbReference type="InterPro" id="IPR001789">
    <property type="entry name" value="Sig_transdc_resp-reg_receiver"/>
</dbReference>
<dbReference type="InterPro" id="IPR058245">
    <property type="entry name" value="NreC/VraR/RcsB-like_REC"/>
</dbReference>
<protein>
    <recommendedName>
        <fullName evidence="3">Response regulatory domain-containing protein</fullName>
    </recommendedName>
</protein>
<dbReference type="PANTHER" id="PTHR44591">
    <property type="entry name" value="STRESS RESPONSE REGULATOR PROTEIN 1"/>
    <property type="match status" value="1"/>
</dbReference>
<dbReference type="EMBL" id="CADCTE010000161">
    <property type="protein sequence ID" value="CAA9266776.1"/>
    <property type="molecule type" value="Genomic_DNA"/>
</dbReference>
<dbReference type="SMART" id="SM00448">
    <property type="entry name" value="REC"/>
    <property type="match status" value="1"/>
</dbReference>
<reference evidence="4" key="1">
    <citation type="submission" date="2020-02" db="EMBL/GenBank/DDBJ databases">
        <authorList>
            <person name="Meier V. D."/>
        </authorList>
    </citation>
    <scope>NUCLEOTIDE SEQUENCE</scope>
    <source>
        <strain evidence="4">AVDCRST_MAG83</strain>
    </source>
</reference>
<accession>A0A6J4J2U4</accession>
<dbReference type="RefSeq" id="WP_294569442.1">
    <property type="nucleotide sequence ID" value="NZ_CADCTE010000161.1"/>
</dbReference>
<gene>
    <name evidence="4" type="ORF">AVDCRST_MAG83-3024</name>
</gene>
<dbReference type="Gene3D" id="3.40.50.2300">
    <property type="match status" value="1"/>
</dbReference>
<dbReference type="PANTHER" id="PTHR44591:SF3">
    <property type="entry name" value="RESPONSE REGULATORY DOMAIN-CONTAINING PROTEIN"/>
    <property type="match status" value="1"/>
</dbReference>
<feature type="domain" description="Response regulatory" evidence="3">
    <location>
        <begin position="4"/>
        <end position="119"/>
    </location>
</feature>
<dbReference type="PROSITE" id="PS50110">
    <property type="entry name" value="RESPONSE_REGULATORY"/>
    <property type="match status" value="1"/>
</dbReference>
<evidence type="ECO:0000259" key="3">
    <source>
        <dbReference type="PROSITE" id="PS50110"/>
    </source>
</evidence>
<feature type="modified residue" description="4-aspartylphosphate" evidence="2">
    <location>
        <position position="54"/>
    </location>
</feature>
<evidence type="ECO:0000313" key="4">
    <source>
        <dbReference type="EMBL" id="CAA9266776.1"/>
    </source>
</evidence>
<dbReference type="InterPro" id="IPR011006">
    <property type="entry name" value="CheY-like_superfamily"/>
</dbReference>
<dbReference type="InterPro" id="IPR050595">
    <property type="entry name" value="Bact_response_regulator"/>
</dbReference>
<dbReference type="Pfam" id="PF00072">
    <property type="entry name" value="Response_reg"/>
    <property type="match status" value="1"/>
</dbReference>
<dbReference type="AlphaFoldDB" id="A0A6J4J2U4"/>
<evidence type="ECO:0000256" key="1">
    <source>
        <dbReference type="ARBA" id="ARBA00022553"/>
    </source>
</evidence>
<sequence>MAQFVLVVDDDERFRDLARRLLESCGYASGGDAGNVAEALRCAVASRPDVALVDIGLPDSDGLELSRQLTGAPYRVRVVLISADSDATSAEEAAAAGADGFIPKSELSCSTLRSIIGDGQGW</sequence>
<dbReference type="SUPFAM" id="SSF52172">
    <property type="entry name" value="CheY-like"/>
    <property type="match status" value="1"/>
</dbReference>
<keyword evidence="1 2" id="KW-0597">Phosphoprotein</keyword>
<dbReference type="GO" id="GO:0000160">
    <property type="term" value="P:phosphorelay signal transduction system"/>
    <property type="evidence" value="ECO:0007669"/>
    <property type="project" value="InterPro"/>
</dbReference>
<proteinExistence type="predicted"/>
<dbReference type="CDD" id="cd17535">
    <property type="entry name" value="REC_NarL-like"/>
    <property type="match status" value="1"/>
</dbReference>
<evidence type="ECO:0000256" key="2">
    <source>
        <dbReference type="PROSITE-ProRule" id="PRU00169"/>
    </source>
</evidence>
<name>A0A6J4J2U4_9MICC</name>